<keyword evidence="2" id="KW-1185">Reference proteome</keyword>
<protein>
    <submittedName>
        <fullName evidence="1">Uncharacterized protein</fullName>
    </submittedName>
</protein>
<dbReference type="EMBL" id="BAAAQM010000013">
    <property type="protein sequence ID" value="GAA1968296.1"/>
    <property type="molecule type" value="Genomic_DNA"/>
</dbReference>
<dbReference type="RefSeq" id="WP_344657458.1">
    <property type="nucleotide sequence ID" value="NZ_BAAAQM010000013.1"/>
</dbReference>
<gene>
    <name evidence="1" type="ORF">GCM10009838_28460</name>
</gene>
<evidence type="ECO:0000313" key="1">
    <source>
        <dbReference type="EMBL" id="GAA1968296.1"/>
    </source>
</evidence>
<comment type="caution">
    <text evidence="1">The sequence shown here is derived from an EMBL/GenBank/DDBJ whole genome shotgun (WGS) entry which is preliminary data.</text>
</comment>
<dbReference type="Proteomes" id="UP001499854">
    <property type="component" value="Unassembled WGS sequence"/>
</dbReference>
<sequence length="47" mass="5184">MVFEADNEQIYTGVTDEQQGETLLNQLQTDFFTIVRGSGGKNATRCG</sequence>
<name>A0ABN2RFH1_9ACTN</name>
<proteinExistence type="predicted"/>
<evidence type="ECO:0000313" key="2">
    <source>
        <dbReference type="Proteomes" id="UP001499854"/>
    </source>
</evidence>
<organism evidence="1 2">
    <name type="scientific">Catenulispora subtropica</name>
    <dbReference type="NCBI Taxonomy" id="450798"/>
    <lineage>
        <taxon>Bacteria</taxon>
        <taxon>Bacillati</taxon>
        <taxon>Actinomycetota</taxon>
        <taxon>Actinomycetes</taxon>
        <taxon>Catenulisporales</taxon>
        <taxon>Catenulisporaceae</taxon>
        <taxon>Catenulispora</taxon>
    </lineage>
</organism>
<accession>A0ABN2RFH1</accession>
<reference evidence="1 2" key="1">
    <citation type="journal article" date="2019" name="Int. J. Syst. Evol. Microbiol.">
        <title>The Global Catalogue of Microorganisms (GCM) 10K type strain sequencing project: providing services to taxonomists for standard genome sequencing and annotation.</title>
        <authorList>
            <consortium name="The Broad Institute Genomics Platform"/>
            <consortium name="The Broad Institute Genome Sequencing Center for Infectious Disease"/>
            <person name="Wu L."/>
            <person name="Ma J."/>
        </authorList>
    </citation>
    <scope>NUCLEOTIDE SEQUENCE [LARGE SCALE GENOMIC DNA]</scope>
    <source>
        <strain evidence="1 2">JCM 16013</strain>
    </source>
</reference>